<keyword evidence="2" id="KW-1133">Transmembrane helix</keyword>
<organism evidence="3 4">
    <name type="scientific">Phyllosticta paracitricarpa</name>
    <dbReference type="NCBI Taxonomy" id="2016321"/>
    <lineage>
        <taxon>Eukaryota</taxon>
        <taxon>Fungi</taxon>
        <taxon>Dikarya</taxon>
        <taxon>Ascomycota</taxon>
        <taxon>Pezizomycotina</taxon>
        <taxon>Dothideomycetes</taxon>
        <taxon>Dothideomycetes incertae sedis</taxon>
        <taxon>Botryosphaeriales</taxon>
        <taxon>Phyllostictaceae</taxon>
        <taxon>Phyllosticta</taxon>
    </lineage>
</organism>
<feature type="compositionally biased region" description="Polar residues" evidence="1">
    <location>
        <begin position="25"/>
        <end position="34"/>
    </location>
</feature>
<evidence type="ECO:0000313" key="4">
    <source>
        <dbReference type="Proteomes" id="UP001367316"/>
    </source>
</evidence>
<feature type="compositionally biased region" description="Low complexity" evidence="1">
    <location>
        <begin position="66"/>
        <end position="84"/>
    </location>
</feature>
<keyword evidence="4" id="KW-1185">Reference proteome</keyword>
<evidence type="ECO:0000313" key="3">
    <source>
        <dbReference type="EMBL" id="KAK7612403.1"/>
    </source>
</evidence>
<dbReference type="EMBL" id="JBBPBF010000010">
    <property type="protein sequence ID" value="KAK7612403.1"/>
    <property type="molecule type" value="Genomic_DNA"/>
</dbReference>
<proteinExistence type="predicted"/>
<keyword evidence="2" id="KW-0472">Membrane</keyword>
<protein>
    <submittedName>
        <fullName evidence="3">Uncharacterized protein</fullName>
    </submittedName>
</protein>
<accession>A0ABR1NCC8</accession>
<name>A0ABR1NCC8_9PEZI</name>
<feature type="transmembrane region" description="Helical" evidence="2">
    <location>
        <begin position="124"/>
        <end position="145"/>
    </location>
</feature>
<dbReference type="Proteomes" id="UP001367316">
    <property type="component" value="Unassembled WGS sequence"/>
</dbReference>
<feature type="region of interest" description="Disordered" evidence="1">
    <location>
        <begin position="61"/>
        <end position="84"/>
    </location>
</feature>
<evidence type="ECO:0000256" key="1">
    <source>
        <dbReference type="SAM" id="MobiDB-lite"/>
    </source>
</evidence>
<feature type="region of interest" description="Disordered" evidence="1">
    <location>
        <begin position="15"/>
        <end position="34"/>
    </location>
</feature>
<evidence type="ECO:0000256" key="2">
    <source>
        <dbReference type="SAM" id="Phobius"/>
    </source>
</evidence>
<feature type="transmembrane region" description="Helical" evidence="2">
    <location>
        <begin position="260"/>
        <end position="278"/>
    </location>
</feature>
<keyword evidence="2" id="KW-0812">Transmembrane</keyword>
<sequence>MMMMMMMMMMMERKKKLPTDRPTDRSTNMPNTSSHAIPLRPSFLCFFLSFPLFLSHHHHQHHQHQKSSSSIHPLSQVSQPVSQSIKITNRPTDHLSPHLIPSHPFVSTHWLPPPSSPTNSNRPLIFLFPDVDFGHLIVVIVVVVVRHFHRKPVRHLHDAADGAFDAASSSRGAASRVFVGRGAAPGSATCERIQLLAVVIFRVKVVVTVKHVFVFILIGVEAGPVVRVAGVAGVVLQVRGTRAHVAPTPVVVLGGIRRRVFVVLVVAIVVATVISQTGCCCRRCRCRCPSRTSCPCPHQATSFYFVASARRSKGGDIAETPPVSRIRVGWIRVGGVCLPHDFLKVGRA</sequence>
<comment type="caution">
    <text evidence="3">The sequence shown here is derived from an EMBL/GenBank/DDBJ whole genome shotgun (WGS) entry which is preliminary data.</text>
</comment>
<reference evidence="3 4" key="1">
    <citation type="submission" date="2024-04" db="EMBL/GenBank/DDBJ databases">
        <title>Phyllosticta paracitricarpa is synonymous to the EU quarantine fungus P. citricarpa based on phylogenomic analyses.</title>
        <authorList>
            <consortium name="Lawrence Berkeley National Laboratory"/>
            <person name="Van ingen-buijs V.A."/>
            <person name="Van westerhoven A.C."/>
            <person name="Haridas S."/>
            <person name="Skiadas P."/>
            <person name="Martin F."/>
            <person name="Groenewald J.Z."/>
            <person name="Crous P.W."/>
            <person name="Seidl M.F."/>
        </authorList>
    </citation>
    <scope>NUCLEOTIDE SEQUENCE [LARGE SCALE GENOMIC DNA]</scope>
    <source>
        <strain evidence="3 4">CBS 141358</strain>
    </source>
</reference>
<gene>
    <name evidence="3" type="ORF">JOL62DRAFT_23885</name>
</gene>